<evidence type="ECO:0000313" key="1">
    <source>
        <dbReference type="EMBL" id="HGM07527.1"/>
    </source>
</evidence>
<dbReference type="EMBL" id="DTCA01000116">
    <property type="protein sequence ID" value="HGM07527.1"/>
    <property type="molecule type" value="Genomic_DNA"/>
</dbReference>
<protein>
    <submittedName>
        <fullName evidence="1">Uncharacterized protein</fullName>
    </submittedName>
</protein>
<organism evidence="1">
    <name type="scientific">Ignisphaera aggregans</name>
    <dbReference type="NCBI Taxonomy" id="334771"/>
    <lineage>
        <taxon>Archaea</taxon>
        <taxon>Thermoproteota</taxon>
        <taxon>Thermoprotei</taxon>
        <taxon>Desulfurococcales</taxon>
        <taxon>Desulfurococcaceae</taxon>
        <taxon>Ignisphaera</taxon>
    </lineage>
</organism>
<comment type="caution">
    <text evidence="1">The sequence shown here is derived from an EMBL/GenBank/DDBJ whole genome shotgun (WGS) entry which is preliminary data.</text>
</comment>
<gene>
    <name evidence="1" type="ORF">ENU31_03860</name>
</gene>
<reference evidence="1" key="1">
    <citation type="journal article" date="2020" name="mSystems">
        <title>Genome- and Community-Level Interaction Insights into Carbon Utilization and Element Cycling Functions of Hydrothermarchaeota in Hydrothermal Sediment.</title>
        <authorList>
            <person name="Zhou Z."/>
            <person name="Liu Y."/>
            <person name="Xu W."/>
            <person name="Pan J."/>
            <person name="Luo Z.H."/>
            <person name="Li M."/>
        </authorList>
    </citation>
    <scope>NUCLEOTIDE SEQUENCE [LARGE SCALE GENOMIC DNA]</scope>
    <source>
        <strain evidence="1">SpSt-658</strain>
    </source>
</reference>
<proteinExistence type="predicted"/>
<sequence length="95" mass="10899">MTKKTYIINLMYNDIKARKKIKVTNNVEPVFQLVPILAVGVLVDSKLKAHIPLVELDIEDVKELFNKYSINIDDISAVVVEVTEETKEEKELKLE</sequence>
<dbReference type="AlphaFoldDB" id="A0A7C4D0Y7"/>
<accession>A0A7C4D0Y7</accession>
<name>A0A7C4D0Y7_9CREN</name>